<evidence type="ECO:0000313" key="6">
    <source>
        <dbReference type="Proteomes" id="UP000316331"/>
    </source>
</evidence>
<dbReference type="Proteomes" id="UP000316331">
    <property type="component" value="Unassembled WGS sequence"/>
</dbReference>
<proteinExistence type="inferred from homology"/>
<dbReference type="InterPro" id="IPR023430">
    <property type="entry name" value="Pept_HybD-like_dom_sf"/>
</dbReference>
<keyword evidence="3" id="KW-0064">Aspartyl protease</keyword>
<evidence type="ECO:0000256" key="1">
    <source>
        <dbReference type="ARBA" id="ARBA00006814"/>
    </source>
</evidence>
<dbReference type="Pfam" id="PF01750">
    <property type="entry name" value="HycI"/>
    <property type="match status" value="1"/>
</dbReference>
<comment type="caution">
    <text evidence="5">The sequence shown here is derived from an EMBL/GenBank/DDBJ whole genome shotgun (WGS) entry which is preliminary data.</text>
</comment>
<dbReference type="PANTHER" id="PTHR30302:SF1">
    <property type="entry name" value="HYDROGENASE 2 MATURATION PROTEASE"/>
    <property type="match status" value="1"/>
</dbReference>
<dbReference type="GO" id="GO:0008047">
    <property type="term" value="F:enzyme activator activity"/>
    <property type="evidence" value="ECO:0007669"/>
    <property type="project" value="InterPro"/>
</dbReference>
<gene>
    <name evidence="5" type="ORF">FB390_5011</name>
</gene>
<evidence type="ECO:0000256" key="3">
    <source>
        <dbReference type="ARBA" id="ARBA00022750"/>
    </source>
</evidence>
<dbReference type="AlphaFoldDB" id="A0A543FHE6"/>
<dbReference type="RefSeq" id="WP_141811077.1">
    <property type="nucleotide sequence ID" value="NZ_VFPG01000001.1"/>
</dbReference>
<dbReference type="PRINTS" id="PR00446">
    <property type="entry name" value="HYDRGNUPTAKE"/>
</dbReference>
<protein>
    <submittedName>
        <fullName evidence="5">Hydrogenase maturation protease</fullName>
    </submittedName>
</protein>
<dbReference type="OrthoDB" id="3828930at2"/>
<dbReference type="InterPro" id="IPR000671">
    <property type="entry name" value="Peptidase_A31"/>
</dbReference>
<dbReference type="PANTHER" id="PTHR30302">
    <property type="entry name" value="HYDROGENASE 1 MATURATION PROTEASE"/>
    <property type="match status" value="1"/>
</dbReference>
<dbReference type="Gene3D" id="3.40.50.1450">
    <property type="entry name" value="HybD-like"/>
    <property type="match status" value="1"/>
</dbReference>
<organism evidence="5 6">
    <name type="scientific">Nocardia bhagyanarayanae</name>
    <dbReference type="NCBI Taxonomy" id="1215925"/>
    <lineage>
        <taxon>Bacteria</taxon>
        <taxon>Bacillati</taxon>
        <taxon>Actinomycetota</taxon>
        <taxon>Actinomycetes</taxon>
        <taxon>Mycobacteriales</taxon>
        <taxon>Nocardiaceae</taxon>
        <taxon>Nocardia</taxon>
    </lineage>
</organism>
<evidence type="ECO:0000256" key="4">
    <source>
        <dbReference type="ARBA" id="ARBA00022801"/>
    </source>
</evidence>
<evidence type="ECO:0000313" key="5">
    <source>
        <dbReference type="EMBL" id="TQM33288.1"/>
    </source>
</evidence>
<reference evidence="5 6" key="1">
    <citation type="submission" date="2019-06" db="EMBL/GenBank/DDBJ databases">
        <title>Sequencing the genomes of 1000 actinobacteria strains.</title>
        <authorList>
            <person name="Klenk H.-P."/>
        </authorList>
    </citation>
    <scope>NUCLEOTIDE SEQUENCE [LARGE SCALE GENOMIC DNA]</scope>
    <source>
        <strain evidence="5 6">DSM 103495</strain>
    </source>
</reference>
<sequence length="173" mass="18151">MSAARRRRRRPTNRSEATTKVLVAGIGNIFLGDDGFGPAVVRRLPAPTAADVRVADYGIRGMHLAYDLLNDWDALVLVDALPDRGAPGRVEVFRAEQAEEAGTRLDAHAMDPEAVFSMVRTLGGTVPPTVIVGCQVVSVAEGIGLTEPVEAAVAPAAAAVGSVLADLLSRQEV</sequence>
<dbReference type="SUPFAM" id="SSF53163">
    <property type="entry name" value="HybD-like"/>
    <property type="match status" value="1"/>
</dbReference>
<evidence type="ECO:0000256" key="2">
    <source>
        <dbReference type="ARBA" id="ARBA00022670"/>
    </source>
</evidence>
<accession>A0A543FHE6</accession>
<keyword evidence="6" id="KW-1185">Reference proteome</keyword>
<dbReference type="GO" id="GO:0004190">
    <property type="term" value="F:aspartic-type endopeptidase activity"/>
    <property type="evidence" value="ECO:0007669"/>
    <property type="project" value="UniProtKB-KW"/>
</dbReference>
<comment type="similarity">
    <text evidence="1">Belongs to the peptidase A31 family.</text>
</comment>
<keyword evidence="4" id="KW-0378">Hydrolase</keyword>
<dbReference type="GO" id="GO:0016485">
    <property type="term" value="P:protein processing"/>
    <property type="evidence" value="ECO:0007669"/>
    <property type="project" value="TreeGrafter"/>
</dbReference>
<dbReference type="EMBL" id="VFPG01000001">
    <property type="protein sequence ID" value="TQM33288.1"/>
    <property type="molecule type" value="Genomic_DNA"/>
</dbReference>
<keyword evidence="2 5" id="KW-0645">Protease</keyword>
<dbReference type="NCBIfam" id="TIGR00072">
    <property type="entry name" value="hydrog_prot"/>
    <property type="match status" value="1"/>
</dbReference>
<name>A0A543FHE6_9NOCA</name>